<feature type="domain" description="Dynamin GTPase" evidence="3">
    <location>
        <begin position="8"/>
        <end position="122"/>
    </location>
</feature>
<dbReference type="SMART" id="SM00053">
    <property type="entry name" value="DYNc"/>
    <property type="match status" value="1"/>
</dbReference>
<dbReference type="GO" id="GO:0016185">
    <property type="term" value="P:synaptic vesicle budding from presynaptic endocytic zone membrane"/>
    <property type="evidence" value="ECO:0007669"/>
    <property type="project" value="TreeGrafter"/>
</dbReference>
<feature type="non-terminal residue" evidence="4">
    <location>
        <position position="1"/>
    </location>
</feature>
<dbReference type="GO" id="GO:0008017">
    <property type="term" value="F:microtubule binding"/>
    <property type="evidence" value="ECO:0007669"/>
    <property type="project" value="TreeGrafter"/>
</dbReference>
<dbReference type="InterPro" id="IPR045063">
    <property type="entry name" value="Dynamin_N"/>
</dbReference>
<dbReference type="EMBL" id="CATQJA010002665">
    <property type="protein sequence ID" value="CAJ0583124.1"/>
    <property type="molecule type" value="Genomic_DNA"/>
</dbReference>
<organism evidence="4 5">
    <name type="scientific">Mesorhabditis spiculigera</name>
    <dbReference type="NCBI Taxonomy" id="96644"/>
    <lineage>
        <taxon>Eukaryota</taxon>
        <taxon>Metazoa</taxon>
        <taxon>Ecdysozoa</taxon>
        <taxon>Nematoda</taxon>
        <taxon>Chromadorea</taxon>
        <taxon>Rhabditida</taxon>
        <taxon>Rhabditina</taxon>
        <taxon>Rhabditomorpha</taxon>
        <taxon>Rhabditoidea</taxon>
        <taxon>Rhabditidae</taxon>
        <taxon>Mesorhabditinae</taxon>
        <taxon>Mesorhabditis</taxon>
    </lineage>
</organism>
<accession>A0AA36D8M2</accession>
<keyword evidence="1" id="KW-0547">Nucleotide-binding</keyword>
<dbReference type="InterPro" id="IPR022812">
    <property type="entry name" value="Dynamin"/>
</dbReference>
<evidence type="ECO:0000313" key="4">
    <source>
        <dbReference type="EMBL" id="CAJ0583124.1"/>
    </source>
</evidence>
<evidence type="ECO:0000259" key="3">
    <source>
        <dbReference type="SMART" id="SM00053"/>
    </source>
</evidence>
<sequence length="123" mass="13418">MAWVKSGMQALIPASQQGSGVDAFTQLGTNVGFDLPQIAVVGGQSADGHYPQLIQDRNEYAEFLHKRRDTYRSCDQVNKGISPMTVHLRVHSPNVLILTLIDLPGLTKVPVGDQPADIEQQIP</sequence>
<gene>
    <name evidence="4" type="ORF">MSPICULIGERA_LOCUS21231</name>
</gene>
<dbReference type="SUPFAM" id="SSF52540">
    <property type="entry name" value="P-loop containing nucleoside triphosphate hydrolases"/>
    <property type="match status" value="1"/>
</dbReference>
<dbReference type="PANTHER" id="PTHR11566">
    <property type="entry name" value="DYNAMIN"/>
    <property type="match status" value="1"/>
</dbReference>
<dbReference type="InterPro" id="IPR001401">
    <property type="entry name" value="Dynamin_GTPase"/>
</dbReference>
<dbReference type="InterPro" id="IPR027417">
    <property type="entry name" value="P-loop_NTPase"/>
</dbReference>
<dbReference type="GO" id="GO:0031623">
    <property type="term" value="P:receptor internalization"/>
    <property type="evidence" value="ECO:0007669"/>
    <property type="project" value="TreeGrafter"/>
</dbReference>
<dbReference type="GO" id="GO:0098793">
    <property type="term" value="C:presynapse"/>
    <property type="evidence" value="ECO:0007669"/>
    <property type="project" value="GOC"/>
</dbReference>
<protein>
    <recommendedName>
        <fullName evidence="3">Dynamin GTPase domain-containing protein</fullName>
    </recommendedName>
</protein>
<evidence type="ECO:0000256" key="2">
    <source>
        <dbReference type="ARBA" id="ARBA00023134"/>
    </source>
</evidence>
<comment type="caution">
    <text evidence="4">The sequence shown here is derived from an EMBL/GenBank/DDBJ whole genome shotgun (WGS) entry which is preliminary data.</text>
</comment>
<proteinExistence type="predicted"/>
<name>A0AA36D8M2_9BILA</name>
<dbReference type="GO" id="GO:0005737">
    <property type="term" value="C:cytoplasm"/>
    <property type="evidence" value="ECO:0007669"/>
    <property type="project" value="TreeGrafter"/>
</dbReference>
<evidence type="ECO:0000313" key="5">
    <source>
        <dbReference type="Proteomes" id="UP001177023"/>
    </source>
</evidence>
<keyword evidence="2" id="KW-0342">GTP-binding</keyword>
<dbReference type="Pfam" id="PF00350">
    <property type="entry name" value="Dynamin_N"/>
    <property type="match status" value="1"/>
</dbReference>
<dbReference type="AlphaFoldDB" id="A0AA36D8M2"/>
<dbReference type="GO" id="GO:0005874">
    <property type="term" value="C:microtubule"/>
    <property type="evidence" value="ECO:0007669"/>
    <property type="project" value="TreeGrafter"/>
</dbReference>
<dbReference type="Proteomes" id="UP001177023">
    <property type="component" value="Unassembled WGS sequence"/>
</dbReference>
<dbReference type="GO" id="GO:0005525">
    <property type="term" value="F:GTP binding"/>
    <property type="evidence" value="ECO:0007669"/>
    <property type="project" value="UniProtKB-KW"/>
</dbReference>
<dbReference type="GO" id="GO:0003924">
    <property type="term" value="F:GTPase activity"/>
    <property type="evidence" value="ECO:0007669"/>
    <property type="project" value="InterPro"/>
</dbReference>
<dbReference type="Gene3D" id="3.40.50.300">
    <property type="entry name" value="P-loop containing nucleotide triphosphate hydrolases"/>
    <property type="match status" value="1"/>
</dbReference>
<keyword evidence="5" id="KW-1185">Reference proteome</keyword>
<dbReference type="GO" id="GO:0005886">
    <property type="term" value="C:plasma membrane"/>
    <property type="evidence" value="ECO:0007669"/>
    <property type="project" value="TreeGrafter"/>
</dbReference>
<evidence type="ECO:0000256" key="1">
    <source>
        <dbReference type="ARBA" id="ARBA00022741"/>
    </source>
</evidence>
<dbReference type="PANTHER" id="PTHR11566:SF212">
    <property type="entry name" value="DYNAMIN"/>
    <property type="match status" value="1"/>
</dbReference>
<reference evidence="4" key="1">
    <citation type="submission" date="2023-06" db="EMBL/GenBank/DDBJ databases">
        <authorList>
            <person name="Delattre M."/>
        </authorList>
    </citation>
    <scope>NUCLEOTIDE SEQUENCE</scope>
    <source>
        <strain evidence="4">AF72</strain>
    </source>
</reference>